<sequence length="123" mass="13683">MKLLIYKYRLAPMLFFWIAILSGPINANETGLTAMDEIPVCQLTPLEKSQNVIRFILDDLTDSYTHVGGGGISGIKQIATYTYVISISQEERIDQISYELEVGQNCEITILSRKVSAISAGEH</sequence>
<gene>
    <name evidence="1" type="ORF">MNBD_GAMMA15-1257</name>
</gene>
<protein>
    <submittedName>
        <fullName evidence="1">Uncharacterized protein</fullName>
    </submittedName>
</protein>
<accession>A0A3B0YTJ3</accession>
<proteinExistence type="predicted"/>
<dbReference type="AlphaFoldDB" id="A0A3B0YTJ3"/>
<dbReference type="EMBL" id="UOFN01000110">
    <property type="protein sequence ID" value="VAW79393.1"/>
    <property type="molecule type" value="Genomic_DNA"/>
</dbReference>
<name>A0A3B0YTJ3_9ZZZZ</name>
<reference evidence="1" key="1">
    <citation type="submission" date="2018-06" db="EMBL/GenBank/DDBJ databases">
        <authorList>
            <person name="Zhirakovskaya E."/>
        </authorList>
    </citation>
    <scope>NUCLEOTIDE SEQUENCE</scope>
</reference>
<organism evidence="1">
    <name type="scientific">hydrothermal vent metagenome</name>
    <dbReference type="NCBI Taxonomy" id="652676"/>
    <lineage>
        <taxon>unclassified sequences</taxon>
        <taxon>metagenomes</taxon>
        <taxon>ecological metagenomes</taxon>
    </lineage>
</organism>
<evidence type="ECO:0000313" key="1">
    <source>
        <dbReference type="EMBL" id="VAW79393.1"/>
    </source>
</evidence>